<keyword evidence="3" id="KW-1185">Reference proteome</keyword>
<dbReference type="Gene3D" id="1.10.220.30">
    <property type="match status" value="1"/>
</dbReference>
<protein>
    <recommendedName>
        <fullName evidence="1">Flagellar motor switch protein FliG N-terminal domain-containing protein</fullName>
    </recommendedName>
</protein>
<dbReference type="SUPFAM" id="SSF48029">
    <property type="entry name" value="FliG"/>
    <property type="match status" value="1"/>
</dbReference>
<evidence type="ECO:0000313" key="2">
    <source>
        <dbReference type="EMBL" id="KYZ75123.1"/>
    </source>
</evidence>
<dbReference type="InterPro" id="IPR011002">
    <property type="entry name" value="FliG_a-hlx"/>
</dbReference>
<dbReference type="AlphaFoldDB" id="A0A154BMB6"/>
<name>A0A154BMB6_ANASB</name>
<evidence type="ECO:0000259" key="1">
    <source>
        <dbReference type="Pfam" id="PF14842"/>
    </source>
</evidence>
<comment type="caution">
    <text evidence="2">The sequence shown here is derived from an EMBL/GenBank/DDBJ whole genome shotgun (WGS) entry which is preliminary data.</text>
</comment>
<sequence>MNSLQKTVAFLLVIGFEKGSKVMDLMDSDEVKNIIPEFGNISGLLPNVQENVWREFVQLGYKAEMNPVETLYVLRQLFNGGKISDKKNKRYWLA</sequence>
<proteinExistence type="predicted"/>
<feature type="domain" description="Flagellar motor switch protein FliG N-terminal" evidence="1">
    <location>
        <begin position="1"/>
        <end position="59"/>
    </location>
</feature>
<accession>A0A154BMB6</accession>
<dbReference type="InterPro" id="IPR028263">
    <property type="entry name" value="FliG_N"/>
</dbReference>
<dbReference type="EMBL" id="LSGP01000025">
    <property type="protein sequence ID" value="KYZ75123.1"/>
    <property type="molecule type" value="Genomic_DNA"/>
</dbReference>
<dbReference type="RefSeq" id="WP_066244578.1">
    <property type="nucleotide sequence ID" value="NZ_LSGP01000025.1"/>
</dbReference>
<reference evidence="2 3" key="1">
    <citation type="submission" date="2016-02" db="EMBL/GenBank/DDBJ databases">
        <title>Anaerosporomusa subterraneum gen. nov., sp. nov., a spore-forming obligate anaerobe isolated from saprolite.</title>
        <authorList>
            <person name="Choi J.K."/>
            <person name="Shah M."/>
            <person name="Yee N."/>
        </authorList>
    </citation>
    <scope>NUCLEOTIDE SEQUENCE [LARGE SCALE GENOMIC DNA]</scope>
    <source>
        <strain evidence="2 3">RU4</strain>
    </source>
</reference>
<evidence type="ECO:0000313" key="3">
    <source>
        <dbReference type="Proteomes" id="UP000076268"/>
    </source>
</evidence>
<dbReference type="Proteomes" id="UP000076268">
    <property type="component" value="Unassembled WGS sequence"/>
</dbReference>
<organism evidence="2 3">
    <name type="scientific">Anaerosporomusa subterranea</name>
    <dbReference type="NCBI Taxonomy" id="1794912"/>
    <lineage>
        <taxon>Bacteria</taxon>
        <taxon>Bacillati</taxon>
        <taxon>Bacillota</taxon>
        <taxon>Negativicutes</taxon>
        <taxon>Acetonemataceae</taxon>
        <taxon>Anaerosporomusa</taxon>
    </lineage>
</organism>
<dbReference type="Pfam" id="PF14842">
    <property type="entry name" value="FliG_N"/>
    <property type="match status" value="1"/>
</dbReference>
<gene>
    <name evidence="2" type="ORF">AXX12_13165</name>
</gene>